<dbReference type="OrthoDB" id="6504831at2"/>
<dbReference type="Proteomes" id="UP000239197">
    <property type="component" value="Chromosome"/>
</dbReference>
<dbReference type="InterPro" id="IPR052947">
    <property type="entry name" value="T6SS_Hcp1_domain"/>
</dbReference>
<dbReference type="Pfam" id="PF05638">
    <property type="entry name" value="T6SS_HCP"/>
    <property type="match status" value="1"/>
</dbReference>
<organism evidence="1 2">
    <name type="scientific">Rahnella sikkimica</name>
    <dbReference type="NCBI Taxonomy" id="1805933"/>
    <lineage>
        <taxon>Bacteria</taxon>
        <taxon>Pseudomonadati</taxon>
        <taxon>Pseudomonadota</taxon>
        <taxon>Gammaproteobacteria</taxon>
        <taxon>Enterobacterales</taxon>
        <taxon>Yersiniaceae</taxon>
        <taxon>Rahnella</taxon>
    </lineage>
</organism>
<dbReference type="KEGG" id="rox:BV494_19410"/>
<dbReference type="SUPFAM" id="SSF141452">
    <property type="entry name" value="Hcp1-like"/>
    <property type="match status" value="1"/>
</dbReference>
<protein>
    <submittedName>
        <fullName evidence="1">Type VI secretion system protein</fullName>
    </submittedName>
</protein>
<dbReference type="PANTHER" id="PTHR34319">
    <property type="entry name" value="MAJOR EXPORTED PROTEIN"/>
    <property type="match status" value="1"/>
</dbReference>
<keyword evidence="2" id="KW-1185">Reference proteome</keyword>
<dbReference type="RefSeq" id="WP_104924315.1">
    <property type="nucleotide sequence ID" value="NZ_CP019062.1"/>
</dbReference>
<sequence>MANLIYLTLNGQTQGLISAGCSSLDSIGNKAQIAHLDQIMVYELSHMIAREQNTSHQPIIIQKPIDKSSPLLGKAIYENELLTCIFDFYRTNRFGVSELYYKIKLTEASIKNIRLHSPNALRESGGQPVEIIGINYKSITWEHIPGGTSAYSFWEDRVF</sequence>
<dbReference type="NCBIfam" id="TIGR03344">
    <property type="entry name" value="VI_effect_Hcp1"/>
    <property type="match status" value="1"/>
</dbReference>
<dbReference type="InterPro" id="IPR036624">
    <property type="entry name" value="Hcp1-lik_sf"/>
</dbReference>
<dbReference type="PANTHER" id="PTHR34319:SF7">
    <property type="entry name" value="HNH ENDONUCLEASE DOMAIN-CONTAINING PROTEIN"/>
    <property type="match status" value="1"/>
</dbReference>
<evidence type="ECO:0000313" key="1">
    <source>
        <dbReference type="EMBL" id="AVF36953.1"/>
    </source>
</evidence>
<dbReference type="AlphaFoldDB" id="A0A2L1UVH4"/>
<accession>A0A2L1UVH4</accession>
<name>A0A2L1UVH4_9GAMM</name>
<gene>
    <name evidence="1" type="ORF">BV494_19410</name>
</gene>
<reference evidence="2" key="1">
    <citation type="submission" date="2017-01" db="EMBL/GenBank/DDBJ databases">
        <title>Genome sequence of Rouxiella sp. ERMR1:05.</title>
        <authorList>
            <person name="Kumar R."/>
            <person name="Singh D."/>
            <person name="Kumar S."/>
        </authorList>
    </citation>
    <scope>NUCLEOTIDE SEQUENCE [LARGE SCALE GENOMIC DNA]</scope>
    <source>
        <strain evidence="2">ERMR1:05</strain>
    </source>
</reference>
<dbReference type="EMBL" id="CP019062">
    <property type="protein sequence ID" value="AVF36953.1"/>
    <property type="molecule type" value="Genomic_DNA"/>
</dbReference>
<evidence type="ECO:0000313" key="2">
    <source>
        <dbReference type="Proteomes" id="UP000239197"/>
    </source>
</evidence>
<dbReference type="Gene3D" id="2.30.110.20">
    <property type="entry name" value="Hcp1-like"/>
    <property type="match status" value="1"/>
</dbReference>
<dbReference type="InterPro" id="IPR008514">
    <property type="entry name" value="T6SS_Hcp"/>
</dbReference>
<proteinExistence type="predicted"/>